<dbReference type="InterPro" id="IPR036388">
    <property type="entry name" value="WH-like_DNA-bd_sf"/>
</dbReference>
<reference evidence="5 6" key="1">
    <citation type="submission" date="2018-06" db="EMBL/GenBank/DDBJ databases">
        <authorList>
            <consortium name="Pathogen Informatics"/>
            <person name="Doyle S."/>
        </authorList>
    </citation>
    <scope>NUCLEOTIDE SEQUENCE [LARGE SCALE GENOMIC DNA]</scope>
    <source>
        <strain evidence="5 6">NCTC13163</strain>
    </source>
</reference>
<dbReference type="Gene3D" id="1.10.10.10">
    <property type="entry name" value="Winged helix-like DNA-binding domain superfamily/Winged helix DNA-binding domain"/>
    <property type="match status" value="1"/>
</dbReference>
<dbReference type="OrthoDB" id="9791143at2"/>
<protein>
    <submittedName>
        <fullName evidence="5">Uncharacterized HTH-type transcriptional regulator ytcD</fullName>
    </submittedName>
</protein>
<name>A0A377FQA8_9BACL</name>
<evidence type="ECO:0000313" key="6">
    <source>
        <dbReference type="Proteomes" id="UP000254060"/>
    </source>
</evidence>
<dbReference type="InterPro" id="IPR036390">
    <property type="entry name" value="WH_DNA-bd_sf"/>
</dbReference>
<organism evidence="5 6">
    <name type="scientific">Exiguobacterium aurantiacum</name>
    <dbReference type="NCBI Taxonomy" id="33987"/>
    <lineage>
        <taxon>Bacteria</taxon>
        <taxon>Bacillati</taxon>
        <taxon>Bacillota</taxon>
        <taxon>Bacilli</taxon>
        <taxon>Bacillales</taxon>
        <taxon>Bacillales Family XII. Incertae Sedis</taxon>
        <taxon>Exiguobacterium</taxon>
    </lineage>
</organism>
<evidence type="ECO:0000259" key="4">
    <source>
        <dbReference type="PROSITE" id="PS51118"/>
    </source>
</evidence>
<dbReference type="PANTHER" id="PTHR33204">
    <property type="entry name" value="TRANSCRIPTIONAL REGULATOR, MARR FAMILY"/>
    <property type="match status" value="1"/>
</dbReference>
<feature type="domain" description="HTH hxlR-type" evidence="4">
    <location>
        <begin position="5"/>
        <end position="101"/>
    </location>
</feature>
<dbReference type="GO" id="GO:0003677">
    <property type="term" value="F:DNA binding"/>
    <property type="evidence" value="ECO:0007669"/>
    <property type="project" value="UniProtKB-KW"/>
</dbReference>
<dbReference type="SUPFAM" id="SSF46785">
    <property type="entry name" value="Winged helix' DNA-binding domain"/>
    <property type="match status" value="1"/>
</dbReference>
<sequence>MTTPFPVNKALDIIGGKWRPQVYCTLENGPRRFSDIQRAIPDVSRKVLTDQLRELEQLGMVRRIDYSTEKQLHVEYSLTEEALSLQPAMKALCSWGETRDE</sequence>
<keyword evidence="1" id="KW-0805">Transcription regulation</keyword>
<dbReference type="RefSeq" id="WP_024371172.1">
    <property type="nucleotide sequence ID" value="NZ_UGGP01000001.1"/>
</dbReference>
<gene>
    <name evidence="5" type="primary">ytcD_1</name>
    <name evidence="5" type="ORF">NCTC13163_00365</name>
</gene>
<dbReference type="InterPro" id="IPR002577">
    <property type="entry name" value="HTH_HxlR"/>
</dbReference>
<dbReference type="EMBL" id="UGGP01000001">
    <property type="protein sequence ID" value="STO07020.1"/>
    <property type="molecule type" value="Genomic_DNA"/>
</dbReference>
<dbReference type="AlphaFoldDB" id="A0A377FQA8"/>
<evidence type="ECO:0000256" key="2">
    <source>
        <dbReference type="ARBA" id="ARBA00023125"/>
    </source>
</evidence>
<dbReference type="STRING" id="1397694.GCA_000702585_00882"/>
<evidence type="ECO:0000313" key="5">
    <source>
        <dbReference type="EMBL" id="STO07020.1"/>
    </source>
</evidence>
<proteinExistence type="predicted"/>
<keyword evidence="2" id="KW-0238">DNA-binding</keyword>
<evidence type="ECO:0000256" key="1">
    <source>
        <dbReference type="ARBA" id="ARBA00023015"/>
    </source>
</evidence>
<dbReference type="Pfam" id="PF01638">
    <property type="entry name" value="HxlR"/>
    <property type="match status" value="1"/>
</dbReference>
<dbReference type="PROSITE" id="PS51118">
    <property type="entry name" value="HTH_HXLR"/>
    <property type="match status" value="1"/>
</dbReference>
<evidence type="ECO:0000256" key="3">
    <source>
        <dbReference type="ARBA" id="ARBA00023163"/>
    </source>
</evidence>
<accession>A0A377FQA8</accession>
<dbReference type="PANTHER" id="PTHR33204:SF29">
    <property type="entry name" value="TRANSCRIPTIONAL REGULATOR"/>
    <property type="match status" value="1"/>
</dbReference>
<dbReference type="Proteomes" id="UP000254060">
    <property type="component" value="Unassembled WGS sequence"/>
</dbReference>
<keyword evidence="3" id="KW-0804">Transcription</keyword>